<evidence type="ECO:0000313" key="2">
    <source>
        <dbReference type="EMBL" id="SDX27770.1"/>
    </source>
</evidence>
<sequence>MKTPFSRPDLSPYPREKPSDGSLRVTFLGVSTLLFDDGETAIMTDGFFSRPGKLKALTSKIGPNRAVVTRSLERAGVSELAAVIAVHSHYDHAMDTPLVASLTGAQVIGSTSTANIALGQGLPADRIQTPAHGEPLKFGRFTVTLLPSEHSPKPVAPGVISEPLTPPARLGAYEMGECYTVHIGYDDRGIVVNGSAGWVPGALDGYEAEVVYLGIGGMGKQSDEFRSTLWREIVATVGARKVVPIHWDDFFRPLDRPLVPLPYFADDLTKSMDFLLSQEADVELPVAWQITSPFGR</sequence>
<dbReference type="STRING" id="589385.SAMN05421504_102887"/>
<dbReference type="Gene3D" id="3.60.15.10">
    <property type="entry name" value="Ribonuclease Z/Hydroxyacylglutathione hydrolase-like"/>
    <property type="match status" value="1"/>
</dbReference>
<dbReference type="SUPFAM" id="SSF56281">
    <property type="entry name" value="Metallo-hydrolase/oxidoreductase"/>
    <property type="match status" value="1"/>
</dbReference>
<keyword evidence="3" id="KW-1185">Reference proteome</keyword>
<dbReference type="Proteomes" id="UP000199515">
    <property type="component" value="Unassembled WGS sequence"/>
</dbReference>
<dbReference type="RefSeq" id="WP_091288716.1">
    <property type="nucleotide sequence ID" value="NZ_FNON01000002.1"/>
</dbReference>
<feature type="domain" description="Metallo-beta-lactamase" evidence="1">
    <location>
        <begin position="29"/>
        <end position="246"/>
    </location>
</feature>
<dbReference type="InterPro" id="IPR036866">
    <property type="entry name" value="RibonucZ/Hydroxyglut_hydro"/>
</dbReference>
<protein>
    <submittedName>
        <fullName evidence="2">L-ascorbate metabolism protein UlaG, beta-lactamase superfamily</fullName>
    </submittedName>
</protein>
<organism evidence="2 3">
    <name type="scientific">Amycolatopsis xylanica</name>
    <dbReference type="NCBI Taxonomy" id="589385"/>
    <lineage>
        <taxon>Bacteria</taxon>
        <taxon>Bacillati</taxon>
        <taxon>Actinomycetota</taxon>
        <taxon>Actinomycetes</taxon>
        <taxon>Pseudonocardiales</taxon>
        <taxon>Pseudonocardiaceae</taxon>
        <taxon>Amycolatopsis</taxon>
    </lineage>
</organism>
<reference evidence="2 3" key="1">
    <citation type="submission" date="2016-10" db="EMBL/GenBank/DDBJ databases">
        <authorList>
            <person name="de Groot N.N."/>
        </authorList>
    </citation>
    <scope>NUCLEOTIDE SEQUENCE [LARGE SCALE GENOMIC DNA]</scope>
    <source>
        <strain evidence="2 3">CPCC 202699</strain>
    </source>
</reference>
<dbReference type="Pfam" id="PF12706">
    <property type="entry name" value="Lactamase_B_2"/>
    <property type="match status" value="1"/>
</dbReference>
<dbReference type="SMART" id="SM00849">
    <property type="entry name" value="Lactamase_B"/>
    <property type="match status" value="1"/>
</dbReference>
<dbReference type="AlphaFoldDB" id="A0A1H3ADJ4"/>
<dbReference type="InterPro" id="IPR050114">
    <property type="entry name" value="UPF0173_UPF0282_UlaG_hydrolase"/>
</dbReference>
<proteinExistence type="predicted"/>
<dbReference type="PANTHER" id="PTHR43546:SF3">
    <property type="entry name" value="UPF0173 METAL-DEPENDENT HYDROLASE MJ1163"/>
    <property type="match status" value="1"/>
</dbReference>
<name>A0A1H3ADJ4_9PSEU</name>
<gene>
    <name evidence="2" type="ORF">SAMN05421504_102887</name>
</gene>
<dbReference type="OrthoDB" id="9789133at2"/>
<evidence type="ECO:0000259" key="1">
    <source>
        <dbReference type="SMART" id="SM00849"/>
    </source>
</evidence>
<evidence type="ECO:0000313" key="3">
    <source>
        <dbReference type="Proteomes" id="UP000199515"/>
    </source>
</evidence>
<accession>A0A1H3ADJ4</accession>
<dbReference type="PANTHER" id="PTHR43546">
    <property type="entry name" value="UPF0173 METAL-DEPENDENT HYDROLASE MJ1163-RELATED"/>
    <property type="match status" value="1"/>
</dbReference>
<dbReference type="EMBL" id="FNON01000002">
    <property type="protein sequence ID" value="SDX27770.1"/>
    <property type="molecule type" value="Genomic_DNA"/>
</dbReference>
<dbReference type="InterPro" id="IPR001279">
    <property type="entry name" value="Metallo-B-lactamas"/>
</dbReference>